<evidence type="ECO:0000256" key="6">
    <source>
        <dbReference type="ARBA" id="ARBA00023136"/>
    </source>
</evidence>
<feature type="transmembrane region" description="Helical" evidence="7">
    <location>
        <begin position="158"/>
        <end position="179"/>
    </location>
</feature>
<accession>A0A1H4MIP5</accession>
<evidence type="ECO:0000256" key="5">
    <source>
        <dbReference type="ARBA" id="ARBA00022989"/>
    </source>
</evidence>
<dbReference type="GO" id="GO:0015086">
    <property type="term" value="F:cadmium ion transmembrane transporter activity"/>
    <property type="evidence" value="ECO:0007669"/>
    <property type="project" value="TreeGrafter"/>
</dbReference>
<feature type="transmembrane region" description="Helical" evidence="7">
    <location>
        <begin position="232"/>
        <end position="251"/>
    </location>
</feature>
<feature type="transmembrane region" description="Helical" evidence="7">
    <location>
        <begin position="186"/>
        <end position="212"/>
    </location>
</feature>
<dbReference type="InterPro" id="IPR001046">
    <property type="entry name" value="NRAMP_fam"/>
</dbReference>
<dbReference type="NCBIfam" id="NF037982">
    <property type="entry name" value="Nramp_1"/>
    <property type="match status" value="1"/>
</dbReference>
<feature type="transmembrane region" description="Helical" evidence="7">
    <location>
        <begin position="370"/>
        <end position="389"/>
    </location>
</feature>
<dbReference type="GO" id="GO:0034755">
    <property type="term" value="P:iron ion transmembrane transport"/>
    <property type="evidence" value="ECO:0007669"/>
    <property type="project" value="TreeGrafter"/>
</dbReference>
<feature type="transmembrane region" description="Helical" evidence="7">
    <location>
        <begin position="281"/>
        <end position="302"/>
    </location>
</feature>
<protein>
    <recommendedName>
        <fullName evidence="7">Divalent metal cation transporter MntH</fullName>
    </recommendedName>
</protein>
<organism evidence="8 9">
    <name type="scientific">Bradyrhizobium lablabi</name>
    <dbReference type="NCBI Taxonomy" id="722472"/>
    <lineage>
        <taxon>Bacteria</taxon>
        <taxon>Pseudomonadati</taxon>
        <taxon>Pseudomonadota</taxon>
        <taxon>Alphaproteobacteria</taxon>
        <taxon>Hyphomicrobiales</taxon>
        <taxon>Nitrobacteraceae</taxon>
        <taxon>Bradyrhizobium</taxon>
    </lineage>
</organism>
<dbReference type="PRINTS" id="PR00447">
    <property type="entry name" value="NATRESASSCMP"/>
</dbReference>
<comment type="function">
    <text evidence="7">H(+)-stimulated, divalent metal cation uptake system.</text>
</comment>
<dbReference type="PANTHER" id="PTHR11706:SF33">
    <property type="entry name" value="NATURAL RESISTANCE-ASSOCIATED MACROPHAGE PROTEIN 2"/>
    <property type="match status" value="1"/>
</dbReference>
<dbReference type="Pfam" id="PF01566">
    <property type="entry name" value="Nramp"/>
    <property type="match status" value="1"/>
</dbReference>
<dbReference type="AlphaFoldDB" id="A0A1H4MIP5"/>
<feature type="transmembrane region" description="Helical" evidence="7">
    <location>
        <begin position="322"/>
        <end position="349"/>
    </location>
</feature>
<evidence type="ECO:0000256" key="1">
    <source>
        <dbReference type="ARBA" id="ARBA00004141"/>
    </source>
</evidence>
<keyword evidence="7" id="KW-0406">Ion transport</keyword>
<dbReference type="PANTHER" id="PTHR11706">
    <property type="entry name" value="SOLUTE CARRIER PROTEIN FAMILY 11 MEMBER"/>
    <property type="match status" value="1"/>
</dbReference>
<evidence type="ECO:0000256" key="2">
    <source>
        <dbReference type="ARBA" id="ARBA00022448"/>
    </source>
</evidence>
<keyword evidence="4 7" id="KW-0769">Symport</keyword>
<keyword evidence="7" id="KW-1003">Cell membrane</keyword>
<dbReference type="GO" id="GO:0005886">
    <property type="term" value="C:plasma membrane"/>
    <property type="evidence" value="ECO:0007669"/>
    <property type="project" value="UniProtKB-SubCell"/>
</dbReference>
<gene>
    <name evidence="7" type="primary">mntH</name>
    <name evidence="8" type="ORF">SAMN05444171_0023</name>
</gene>
<dbReference type="EMBL" id="FNTI01000001">
    <property type="protein sequence ID" value="SEB82990.1"/>
    <property type="molecule type" value="Genomic_DNA"/>
</dbReference>
<dbReference type="Proteomes" id="UP000183208">
    <property type="component" value="Unassembled WGS sequence"/>
</dbReference>
<dbReference type="HAMAP" id="MF_00221">
    <property type="entry name" value="NRAMP"/>
    <property type="match status" value="1"/>
</dbReference>
<reference evidence="8 9" key="1">
    <citation type="submission" date="2016-10" db="EMBL/GenBank/DDBJ databases">
        <authorList>
            <person name="de Groot N.N."/>
        </authorList>
    </citation>
    <scope>NUCLEOTIDE SEQUENCE [LARGE SCALE GENOMIC DNA]</scope>
    <source>
        <strain evidence="8 9">GAS522</strain>
    </source>
</reference>
<name>A0A1H4MIP5_9BRAD</name>
<proteinExistence type="inferred from homology"/>
<dbReference type="GO" id="GO:0046872">
    <property type="term" value="F:metal ion binding"/>
    <property type="evidence" value="ECO:0007669"/>
    <property type="project" value="UniProtKB-UniRule"/>
</dbReference>
<keyword evidence="6 7" id="KW-0472">Membrane</keyword>
<feature type="transmembrane region" description="Helical" evidence="7">
    <location>
        <begin position="129"/>
        <end position="152"/>
    </location>
</feature>
<dbReference type="GO" id="GO:0015293">
    <property type="term" value="F:symporter activity"/>
    <property type="evidence" value="ECO:0007669"/>
    <property type="project" value="UniProtKB-UniRule"/>
</dbReference>
<evidence type="ECO:0000256" key="3">
    <source>
        <dbReference type="ARBA" id="ARBA00022692"/>
    </source>
</evidence>
<evidence type="ECO:0000256" key="4">
    <source>
        <dbReference type="ARBA" id="ARBA00022847"/>
    </source>
</evidence>
<comment type="subcellular location">
    <subcellularLocation>
        <location evidence="7">Cell membrane</location>
        <topology evidence="7">Multi-pass membrane protein</topology>
    </subcellularLocation>
    <subcellularLocation>
        <location evidence="1">Membrane</location>
        <topology evidence="1">Multi-pass membrane protein</topology>
    </subcellularLocation>
</comment>
<dbReference type="NCBIfam" id="TIGR01197">
    <property type="entry name" value="nramp"/>
    <property type="match status" value="1"/>
</dbReference>
<comment type="similarity">
    <text evidence="7">Belongs to the NRAMP family.</text>
</comment>
<dbReference type="NCBIfam" id="NF001923">
    <property type="entry name" value="PRK00701.1"/>
    <property type="match status" value="1"/>
</dbReference>
<feature type="transmembrane region" description="Helical" evidence="7">
    <location>
        <begin position="48"/>
        <end position="66"/>
    </location>
</feature>
<evidence type="ECO:0000313" key="8">
    <source>
        <dbReference type="EMBL" id="SEB82990.1"/>
    </source>
</evidence>
<keyword evidence="2 7" id="KW-0813">Transport</keyword>
<dbReference type="GO" id="GO:0005384">
    <property type="term" value="F:manganese ion transmembrane transporter activity"/>
    <property type="evidence" value="ECO:0007669"/>
    <property type="project" value="TreeGrafter"/>
</dbReference>
<keyword evidence="5 7" id="KW-1133">Transmembrane helix</keyword>
<sequence length="458" mass="48567">MDARTPELHPLTVPASAAGWRADAAADVQRSLPEVNATVPVPIFGGHWVRRLLAFVGPGYLVSVGYMDPGNWATDLAGGSKFGYTLLSVILLSNLMAILLQALAARLGIATDRDLAQACRASFSKPVNLLLWFACEAAIIACDLAEVIGTAIALKLLFGIPLIGGALITALDAFLLLLLMNKGFRFLEAFVIALLVVIAVCFGIQIAAAAPPVAAMLRGFVPSPEIVTNPEMLYIAIGIIGATVMPHNLYLHSSIVQTRAYERSEEGRRDAIKWATTDSTIALMLALFINAAILIVAAATFHSSGHSDVAEIGQAFELLSPLLGLGIASTLFAVALLASGLNSTVTATLAGQIVMEGFLHLRLPNWARRLVTRGIAIVPVVIITALYGERGTADLLVFSQVVLSMQLPFAVIPLVRFVSDPNKMGQFAISRSVAILAWIVAGIIVALNLKLLFDALFG</sequence>
<feature type="transmembrane region" description="Helical" evidence="7">
    <location>
        <begin position="395"/>
        <end position="415"/>
    </location>
</feature>
<keyword evidence="3 7" id="KW-0812">Transmembrane</keyword>
<dbReference type="OrthoDB" id="9787548at2"/>
<evidence type="ECO:0000313" key="9">
    <source>
        <dbReference type="Proteomes" id="UP000183208"/>
    </source>
</evidence>
<feature type="transmembrane region" description="Helical" evidence="7">
    <location>
        <begin position="427"/>
        <end position="449"/>
    </location>
</feature>
<feature type="transmembrane region" description="Helical" evidence="7">
    <location>
        <begin position="86"/>
        <end position="109"/>
    </location>
</feature>
<dbReference type="RefSeq" id="WP_074814026.1">
    <property type="nucleotide sequence ID" value="NZ_FNTI01000001.1"/>
</dbReference>
<evidence type="ECO:0000256" key="7">
    <source>
        <dbReference type="HAMAP-Rule" id="MF_00221"/>
    </source>
</evidence>